<proteinExistence type="predicted"/>
<reference evidence="1" key="1">
    <citation type="submission" date="2023-05" db="EMBL/GenBank/DDBJ databases">
        <authorList>
            <consortium name="ELIXIR-Norway"/>
        </authorList>
    </citation>
    <scope>NUCLEOTIDE SEQUENCE</scope>
</reference>
<accession>A0AC59Y733</accession>
<name>A0AC59Y733_RANTA</name>
<dbReference type="EMBL" id="OX596094">
    <property type="protein sequence ID" value="CAM9445081.1"/>
    <property type="molecule type" value="Genomic_DNA"/>
</dbReference>
<protein>
    <submittedName>
        <fullName evidence="1">Uncharacterized protein</fullName>
    </submittedName>
</protein>
<evidence type="ECO:0000313" key="2">
    <source>
        <dbReference type="Proteomes" id="UP001162501"/>
    </source>
</evidence>
<sequence length="141" mass="15480">MRTWDHAGPAAMLLNSCDPRVGFGSIMVPTLFFVSLGCADCILVETAAYDGFEALRDLLRHTLVMKRQLRTQLAVGALVLGFVPALQVTAQIFHLSFCGHNRITHLCCDALPIWRVARGDTRRQEAMISTVGVVALTLPFP</sequence>
<gene>
    <name evidence="1" type="ORF">MRATA1EN22A_LOCUS2623</name>
</gene>
<evidence type="ECO:0000313" key="1">
    <source>
        <dbReference type="EMBL" id="CAM9445081.1"/>
    </source>
</evidence>
<dbReference type="Proteomes" id="UP001162501">
    <property type="component" value="Chromosome 10"/>
</dbReference>
<reference evidence="1" key="2">
    <citation type="submission" date="2025-03" db="EMBL/GenBank/DDBJ databases">
        <authorList>
            <consortium name="ELIXIR-Norway"/>
            <consortium name="Elixir Norway"/>
        </authorList>
    </citation>
    <scope>NUCLEOTIDE SEQUENCE</scope>
</reference>
<organism evidence="1 2">
    <name type="scientific">Rangifer tarandus platyrhynchus</name>
    <name type="common">Svalbard reindeer</name>
    <dbReference type="NCBI Taxonomy" id="3082113"/>
    <lineage>
        <taxon>Eukaryota</taxon>
        <taxon>Metazoa</taxon>
        <taxon>Chordata</taxon>
        <taxon>Craniata</taxon>
        <taxon>Vertebrata</taxon>
        <taxon>Euteleostomi</taxon>
        <taxon>Mammalia</taxon>
        <taxon>Eutheria</taxon>
        <taxon>Laurasiatheria</taxon>
        <taxon>Artiodactyla</taxon>
        <taxon>Ruminantia</taxon>
        <taxon>Pecora</taxon>
        <taxon>Cervidae</taxon>
        <taxon>Odocoileinae</taxon>
        <taxon>Rangifer</taxon>
    </lineage>
</organism>